<dbReference type="Gene3D" id="3.40.50.150">
    <property type="entry name" value="Vaccinia Virus protein VP39"/>
    <property type="match status" value="1"/>
</dbReference>
<dbReference type="SUPFAM" id="SSF53335">
    <property type="entry name" value="S-adenosyl-L-methionine-dependent methyltransferases"/>
    <property type="match status" value="1"/>
</dbReference>
<proteinExistence type="predicted"/>
<dbReference type="EMBL" id="JACSPP010000054">
    <property type="protein sequence ID" value="MBD8041509.1"/>
    <property type="molecule type" value="Genomic_DNA"/>
</dbReference>
<reference evidence="1 2" key="1">
    <citation type="submission" date="2020-08" db="EMBL/GenBank/DDBJ databases">
        <title>A Genomic Blueprint of the Chicken Gut Microbiome.</title>
        <authorList>
            <person name="Gilroy R."/>
            <person name="Ravi A."/>
            <person name="Getino M."/>
            <person name="Pursley I."/>
            <person name="Horton D.L."/>
            <person name="Alikhan N.-F."/>
            <person name="Baker D."/>
            <person name="Gharbi K."/>
            <person name="Hall N."/>
            <person name="Watson M."/>
            <person name="Adriaenssens E.M."/>
            <person name="Foster-Nyarko E."/>
            <person name="Jarju S."/>
            <person name="Secka A."/>
            <person name="Antonio M."/>
            <person name="Oren A."/>
            <person name="Chaudhuri R."/>
            <person name="La Ragione R.M."/>
            <person name="Hildebrand F."/>
            <person name="Pallen M.J."/>
        </authorList>
    </citation>
    <scope>NUCLEOTIDE SEQUENCE [LARGE SCALE GENOMIC DNA]</scope>
    <source>
        <strain evidence="1 2">Sa1CVN1</strain>
    </source>
</reference>
<keyword evidence="2" id="KW-1185">Reference proteome</keyword>
<evidence type="ECO:0008006" key="3">
    <source>
        <dbReference type="Google" id="ProtNLM"/>
    </source>
</evidence>
<dbReference type="Proteomes" id="UP000620874">
    <property type="component" value="Unassembled WGS sequence"/>
</dbReference>
<dbReference type="InterPro" id="IPR029063">
    <property type="entry name" value="SAM-dependent_MTases_sf"/>
</dbReference>
<evidence type="ECO:0000313" key="2">
    <source>
        <dbReference type="Proteomes" id="UP000620874"/>
    </source>
</evidence>
<organism evidence="1 2">
    <name type="scientific">Phocaeicola intestinalis</name>
    <dbReference type="NCBI Taxonomy" id="2762212"/>
    <lineage>
        <taxon>Bacteria</taxon>
        <taxon>Pseudomonadati</taxon>
        <taxon>Bacteroidota</taxon>
        <taxon>Bacteroidia</taxon>
        <taxon>Bacteroidales</taxon>
        <taxon>Bacteroidaceae</taxon>
        <taxon>Phocaeicola</taxon>
    </lineage>
</organism>
<evidence type="ECO:0000313" key="1">
    <source>
        <dbReference type="EMBL" id="MBD8041509.1"/>
    </source>
</evidence>
<sequence length="230" mass="27362">MKMSDLCLRIWNWCCRFRHRCGYGVHSPSDFFLITSVIYEKMPYYAFQLLHYSREDEKDQLFHYREKTDRLLFRLVNYLQPASMLEIGTGCGLDTRYMAEAKHVPLFTIDEERQDKARIKHVLSAYPLVDYRTGNVLRLLDEALTGRPFADLIHIGHTPYYKEAFERLLPMVTDRTCIIVGAPYATREKKRWWKQTIADTRTGVTFDLYDIGLVFFDKKRVKEHRIVNFL</sequence>
<accession>A0ABR8YBB5</accession>
<dbReference type="CDD" id="cd02440">
    <property type="entry name" value="AdoMet_MTases"/>
    <property type="match status" value="1"/>
</dbReference>
<comment type="caution">
    <text evidence="1">The sequence shown here is derived from an EMBL/GenBank/DDBJ whole genome shotgun (WGS) entry which is preliminary data.</text>
</comment>
<gene>
    <name evidence="1" type="ORF">H9625_13875</name>
</gene>
<protein>
    <recommendedName>
        <fullName evidence="3">Class I SAM-dependent methyltransferase</fullName>
    </recommendedName>
</protein>
<name>A0ABR8YBB5_9BACT</name>